<dbReference type="InterPro" id="IPR016140">
    <property type="entry name" value="Bifunc_inhib/LTP/seed_store"/>
</dbReference>
<protein>
    <recommendedName>
        <fullName evidence="1">Bifunctional inhibitor/plant lipid transfer protein/seed storage helical domain-containing protein</fullName>
    </recommendedName>
</protein>
<accession>A0ABD2UBQ9</accession>
<evidence type="ECO:0000313" key="2">
    <source>
        <dbReference type="EMBL" id="KAL3365701.1"/>
    </source>
</evidence>
<dbReference type="SMART" id="SM00499">
    <property type="entry name" value="AAI"/>
    <property type="match status" value="1"/>
</dbReference>
<dbReference type="EMBL" id="JBJKTR010000006">
    <property type="protein sequence ID" value="KAL3365701.1"/>
    <property type="molecule type" value="Genomic_DNA"/>
</dbReference>
<gene>
    <name evidence="2" type="ORF">AABB24_010705</name>
</gene>
<proteinExistence type="predicted"/>
<keyword evidence="3" id="KW-1185">Reference proteome</keyword>
<feature type="non-terminal residue" evidence="2">
    <location>
        <position position="1"/>
    </location>
</feature>
<reference evidence="2 3" key="1">
    <citation type="submission" date="2024-05" db="EMBL/GenBank/DDBJ databases">
        <title>De novo assembly of an allotetraploid wild potato.</title>
        <authorList>
            <person name="Hosaka A.J."/>
        </authorList>
    </citation>
    <scope>NUCLEOTIDE SEQUENCE [LARGE SCALE GENOMIC DNA]</scope>
    <source>
        <tissue evidence="2">Young leaves</tissue>
    </source>
</reference>
<organism evidence="2 3">
    <name type="scientific">Solanum stoloniferum</name>
    <dbReference type="NCBI Taxonomy" id="62892"/>
    <lineage>
        <taxon>Eukaryota</taxon>
        <taxon>Viridiplantae</taxon>
        <taxon>Streptophyta</taxon>
        <taxon>Embryophyta</taxon>
        <taxon>Tracheophyta</taxon>
        <taxon>Spermatophyta</taxon>
        <taxon>Magnoliopsida</taxon>
        <taxon>eudicotyledons</taxon>
        <taxon>Gunneridae</taxon>
        <taxon>Pentapetalae</taxon>
        <taxon>asterids</taxon>
        <taxon>lamiids</taxon>
        <taxon>Solanales</taxon>
        <taxon>Solanaceae</taxon>
        <taxon>Solanoideae</taxon>
        <taxon>Solaneae</taxon>
        <taxon>Solanum</taxon>
    </lineage>
</organism>
<comment type="caution">
    <text evidence="2">The sequence shown here is derived from an EMBL/GenBank/DDBJ whole genome shotgun (WGS) entry which is preliminary data.</text>
</comment>
<dbReference type="InterPro" id="IPR036312">
    <property type="entry name" value="Bifun_inhib/LTP/seed_sf"/>
</dbReference>
<dbReference type="Gene3D" id="1.10.110.10">
    <property type="entry name" value="Plant lipid-transfer and hydrophobic proteins"/>
    <property type="match status" value="1"/>
</dbReference>
<name>A0ABD2UBQ9_9SOLN</name>
<evidence type="ECO:0000259" key="1">
    <source>
        <dbReference type="SMART" id="SM00499"/>
    </source>
</evidence>
<dbReference type="SUPFAM" id="SSF47699">
    <property type="entry name" value="Bifunctional inhibitor/lipid-transfer protein/seed storage 2S albumin"/>
    <property type="match status" value="1"/>
</dbReference>
<dbReference type="Pfam" id="PF14368">
    <property type="entry name" value="LTP_2"/>
    <property type="match status" value="1"/>
</dbReference>
<dbReference type="PANTHER" id="PTHR35501">
    <property type="entry name" value="PROTEIN YY1"/>
    <property type="match status" value="1"/>
</dbReference>
<feature type="domain" description="Bifunctional inhibitor/plant lipid transfer protein/seed storage helical" evidence="1">
    <location>
        <begin position="46"/>
        <end position="106"/>
    </location>
</feature>
<dbReference type="Proteomes" id="UP001627284">
    <property type="component" value="Unassembled WGS sequence"/>
</dbReference>
<evidence type="ECO:0000313" key="3">
    <source>
        <dbReference type="Proteomes" id="UP001627284"/>
    </source>
</evidence>
<dbReference type="PANTHER" id="PTHR35501:SF9">
    <property type="entry name" value="BIFUNCTIONAL INHIBITOR_PLANT LIPID TRANSFER PROTEIN_SEED STORAGE HELICAL DOMAIN-CONTAINING PROTEIN"/>
    <property type="match status" value="1"/>
</dbReference>
<dbReference type="AlphaFoldDB" id="A0ABD2UBQ9"/>
<sequence>KSAAYIKNNHIMADLKSVLSLVLLSILITVLLQSQVIESQGEPQTCLASLGNLNVCSPFVFPGTSNTTPSTECCAALQSLDHECICNTVRVAARLPSHCNLSPVSCARHH</sequence>